<dbReference type="GO" id="GO:0003899">
    <property type="term" value="F:DNA-directed RNA polymerase activity"/>
    <property type="evidence" value="ECO:0007669"/>
    <property type="project" value="UniProtKB-UniRule"/>
</dbReference>
<sequence>MSLKQYSKEQILEMSLLEVAFDLLAEKKQPVSFKELMKEIKQLQNLSDEEVTTRMAQFYTDLNVDGRFTSLGENRWGLKTWYPVDQIEEEVVHSAKPKKKKAKKVVEDDFEDFEDEDLDFEDEDLDELDDEDEDADLIEVADDDDDLLDVDADDDDFEDDDLDEDLIDEESDDEELDEDDELEDEEEIEDEKR</sequence>
<dbReference type="OrthoDB" id="401223at2"/>
<comment type="similarity">
    <text evidence="1 6">Belongs to the RpoE family.</text>
</comment>
<dbReference type="GO" id="GO:0006351">
    <property type="term" value="P:DNA-templated transcription"/>
    <property type="evidence" value="ECO:0007669"/>
    <property type="project" value="InterPro"/>
</dbReference>
<keyword evidence="10" id="KW-1185">Reference proteome</keyword>
<gene>
    <name evidence="6 9" type="primary">rpoE</name>
    <name evidence="9" type="ORF">D0466_14325</name>
</gene>
<evidence type="ECO:0000256" key="6">
    <source>
        <dbReference type="HAMAP-Rule" id="MF_00357"/>
    </source>
</evidence>
<proteinExistence type="inferred from homology"/>
<dbReference type="GO" id="GO:0006355">
    <property type="term" value="P:regulation of DNA-templated transcription"/>
    <property type="evidence" value="ECO:0007669"/>
    <property type="project" value="UniProtKB-UniRule"/>
</dbReference>
<evidence type="ECO:0000256" key="1">
    <source>
        <dbReference type="ARBA" id="ARBA00009828"/>
    </source>
</evidence>
<dbReference type="Proteomes" id="UP000262939">
    <property type="component" value="Unassembled WGS sequence"/>
</dbReference>
<evidence type="ECO:0000256" key="4">
    <source>
        <dbReference type="ARBA" id="ARBA00022695"/>
    </source>
</evidence>
<feature type="domain" description="HTH HARE-type" evidence="8">
    <location>
        <begin position="14"/>
        <end position="81"/>
    </location>
</feature>
<dbReference type="InterPro" id="IPR029757">
    <property type="entry name" value="RpoE"/>
</dbReference>
<dbReference type="Pfam" id="PF05066">
    <property type="entry name" value="HARE-HTH"/>
    <property type="match status" value="1"/>
</dbReference>
<evidence type="ECO:0000313" key="10">
    <source>
        <dbReference type="Proteomes" id="UP000262939"/>
    </source>
</evidence>
<dbReference type="EMBL" id="QVTD01000010">
    <property type="protein sequence ID" value="RFU62352.1"/>
    <property type="molecule type" value="Genomic_DNA"/>
</dbReference>
<dbReference type="PROSITE" id="PS51913">
    <property type="entry name" value="HTH_HARE"/>
    <property type="match status" value="1"/>
</dbReference>
<evidence type="ECO:0000256" key="2">
    <source>
        <dbReference type="ARBA" id="ARBA00022478"/>
    </source>
</evidence>
<dbReference type="GO" id="GO:0000428">
    <property type="term" value="C:DNA-directed RNA polymerase complex"/>
    <property type="evidence" value="ECO:0007669"/>
    <property type="project" value="UniProtKB-KW"/>
</dbReference>
<keyword evidence="3 6" id="KW-0808">Transferase</keyword>
<comment type="caution">
    <text evidence="9">The sequence shown here is derived from an EMBL/GenBank/DDBJ whole genome shotgun (WGS) entry which is preliminary data.</text>
</comment>
<dbReference type="NCBIfam" id="TIGR04567">
    <property type="entry name" value="RNAP_delt_lowGC"/>
    <property type="match status" value="1"/>
</dbReference>
<organism evidence="9 10">
    <name type="scientific">Peribacillus glennii</name>
    <dbReference type="NCBI Taxonomy" id="2303991"/>
    <lineage>
        <taxon>Bacteria</taxon>
        <taxon>Bacillati</taxon>
        <taxon>Bacillota</taxon>
        <taxon>Bacilli</taxon>
        <taxon>Bacillales</taxon>
        <taxon>Bacillaceae</taxon>
        <taxon>Peribacillus</taxon>
    </lineage>
</organism>
<comment type="function">
    <text evidence="6">Participates in both the initiation and recycling phases of transcription. In the presence of the delta subunit, RNAP displays an increased specificity of transcription, a decreased affinity for nucleic acids, and an increased efficiency of RNA synthesis because of enhanced recycling.</text>
</comment>
<protein>
    <recommendedName>
        <fullName evidence="6">Probable DNA-directed RNA polymerase subunit delta</fullName>
    </recommendedName>
    <alternativeName>
        <fullName evidence="6">RNAP delta factor</fullName>
    </alternativeName>
</protein>
<evidence type="ECO:0000256" key="3">
    <source>
        <dbReference type="ARBA" id="ARBA00022679"/>
    </source>
</evidence>
<keyword evidence="5 6" id="KW-0804">Transcription</keyword>
<name>A0A372L9R2_9BACI</name>
<evidence type="ECO:0000313" key="9">
    <source>
        <dbReference type="EMBL" id="RFU62352.1"/>
    </source>
</evidence>
<comment type="subunit">
    <text evidence="6">RNAP is composed of a core of 2 alpha, a beta and a beta' subunits. The core is associated with a delta subunit and one of several sigma factors.</text>
</comment>
<dbReference type="InterPro" id="IPR038087">
    <property type="entry name" value="RNAP_delta_N_dom_sf"/>
</dbReference>
<keyword evidence="4 6" id="KW-0548">Nucleotidyltransferase</keyword>
<evidence type="ECO:0000256" key="5">
    <source>
        <dbReference type="ARBA" id="ARBA00023163"/>
    </source>
</evidence>
<feature type="region of interest" description="Disordered" evidence="7">
    <location>
        <begin position="112"/>
        <end position="193"/>
    </location>
</feature>
<dbReference type="RefSeq" id="WP_117323248.1">
    <property type="nucleotide sequence ID" value="NZ_QVTD01000010.1"/>
</dbReference>
<reference evidence="9 10" key="1">
    <citation type="submission" date="2018-08" db="EMBL/GenBank/DDBJ databases">
        <title>Bacillus chawlae sp. nov., Bacillus glennii sp. nov., and Bacillus saganii sp. nov. Isolated from the Vehicle Assembly Building at Kennedy Space Center where the Viking Spacecraft were Assembled.</title>
        <authorList>
            <person name="Seuylemezian A."/>
            <person name="Vaishampayan P."/>
        </authorList>
    </citation>
    <scope>NUCLEOTIDE SEQUENCE [LARGE SCALE GENOMIC DNA]</scope>
    <source>
        <strain evidence="9 10">V44-8</strain>
    </source>
</reference>
<dbReference type="HAMAP" id="MF_00357">
    <property type="entry name" value="RNApol_bact_RpoE"/>
    <property type="match status" value="1"/>
</dbReference>
<keyword evidence="2 6" id="KW-0240">DNA-directed RNA polymerase</keyword>
<evidence type="ECO:0000256" key="7">
    <source>
        <dbReference type="SAM" id="MobiDB-lite"/>
    </source>
</evidence>
<accession>A0A372L9R2</accession>
<dbReference type="AlphaFoldDB" id="A0A372L9R2"/>
<dbReference type="Gene3D" id="1.10.10.1250">
    <property type="entry name" value="RNA polymerase, subunit delta, N-terminal domain"/>
    <property type="match status" value="1"/>
</dbReference>
<dbReference type="InterPro" id="IPR007759">
    <property type="entry name" value="Asxl_HARE-HTH"/>
</dbReference>
<evidence type="ECO:0000259" key="8">
    <source>
        <dbReference type="PROSITE" id="PS51913"/>
    </source>
</evidence>